<keyword evidence="2" id="KW-1185">Reference proteome</keyword>
<dbReference type="EMBL" id="ML977150">
    <property type="protein sequence ID" value="KAF1987862.1"/>
    <property type="molecule type" value="Genomic_DNA"/>
</dbReference>
<name>A0A6G1H477_9PEZI</name>
<evidence type="ECO:0000313" key="2">
    <source>
        <dbReference type="Proteomes" id="UP000800041"/>
    </source>
</evidence>
<sequence length="54" mass="6269">MYPHNRMSSFGPDPHVFCQIYSDEKCQGKFRQGMYPGIGDLRLEPFDMDNMLAP</sequence>
<dbReference type="OrthoDB" id="5401396at2759"/>
<reference evidence="1" key="1">
    <citation type="journal article" date="2020" name="Stud. Mycol.">
        <title>101 Dothideomycetes genomes: a test case for predicting lifestyles and emergence of pathogens.</title>
        <authorList>
            <person name="Haridas S."/>
            <person name="Albert R."/>
            <person name="Binder M."/>
            <person name="Bloem J."/>
            <person name="Labutti K."/>
            <person name="Salamov A."/>
            <person name="Andreopoulos B."/>
            <person name="Baker S."/>
            <person name="Barry K."/>
            <person name="Bills G."/>
            <person name="Bluhm B."/>
            <person name="Cannon C."/>
            <person name="Castanera R."/>
            <person name="Culley D."/>
            <person name="Daum C."/>
            <person name="Ezra D."/>
            <person name="Gonzalez J."/>
            <person name="Henrissat B."/>
            <person name="Kuo A."/>
            <person name="Liang C."/>
            <person name="Lipzen A."/>
            <person name="Lutzoni F."/>
            <person name="Magnuson J."/>
            <person name="Mondo S."/>
            <person name="Nolan M."/>
            <person name="Ohm R."/>
            <person name="Pangilinan J."/>
            <person name="Park H.-J."/>
            <person name="Ramirez L."/>
            <person name="Alfaro M."/>
            <person name="Sun H."/>
            <person name="Tritt A."/>
            <person name="Yoshinaga Y."/>
            <person name="Zwiers L.-H."/>
            <person name="Turgeon B."/>
            <person name="Goodwin S."/>
            <person name="Spatafora J."/>
            <person name="Crous P."/>
            <person name="Grigoriev I."/>
        </authorList>
    </citation>
    <scope>NUCLEOTIDE SEQUENCE</scope>
    <source>
        <strain evidence="1">CBS 113979</strain>
    </source>
</reference>
<dbReference type="AlphaFoldDB" id="A0A6G1H477"/>
<evidence type="ECO:0000313" key="1">
    <source>
        <dbReference type="EMBL" id="KAF1987862.1"/>
    </source>
</evidence>
<protein>
    <submittedName>
        <fullName evidence="1">Uncharacterized protein</fullName>
    </submittedName>
</protein>
<organism evidence="1 2">
    <name type="scientific">Aulographum hederae CBS 113979</name>
    <dbReference type="NCBI Taxonomy" id="1176131"/>
    <lineage>
        <taxon>Eukaryota</taxon>
        <taxon>Fungi</taxon>
        <taxon>Dikarya</taxon>
        <taxon>Ascomycota</taxon>
        <taxon>Pezizomycotina</taxon>
        <taxon>Dothideomycetes</taxon>
        <taxon>Pleosporomycetidae</taxon>
        <taxon>Aulographales</taxon>
        <taxon>Aulographaceae</taxon>
    </lineage>
</organism>
<accession>A0A6G1H477</accession>
<proteinExistence type="predicted"/>
<dbReference type="Proteomes" id="UP000800041">
    <property type="component" value="Unassembled WGS sequence"/>
</dbReference>
<gene>
    <name evidence="1" type="ORF">K402DRAFT_392155</name>
</gene>